<dbReference type="SUPFAM" id="SSF52540">
    <property type="entry name" value="P-loop containing nucleoside triphosphate hydrolases"/>
    <property type="match status" value="1"/>
</dbReference>
<dbReference type="GO" id="GO:0005886">
    <property type="term" value="C:plasma membrane"/>
    <property type="evidence" value="ECO:0007669"/>
    <property type="project" value="TreeGrafter"/>
</dbReference>
<dbReference type="GO" id="GO:0005524">
    <property type="term" value="F:ATP binding"/>
    <property type="evidence" value="ECO:0007669"/>
    <property type="project" value="UniProtKB-KW"/>
</dbReference>
<evidence type="ECO:0000256" key="3">
    <source>
        <dbReference type="SAM" id="MobiDB-lite"/>
    </source>
</evidence>
<dbReference type="InterPro" id="IPR027417">
    <property type="entry name" value="P-loop_NTPase"/>
</dbReference>
<accession>A0A0W8IGY5</accession>
<feature type="domain" description="ABC transporter" evidence="4">
    <location>
        <begin position="2"/>
        <end position="226"/>
    </location>
</feature>
<name>A0A0W8IGY5_9MICO</name>
<evidence type="ECO:0000313" key="5">
    <source>
        <dbReference type="EMBL" id="KUG59236.1"/>
    </source>
</evidence>
<keyword evidence="1" id="KW-0547">Nucleotide-binding</keyword>
<dbReference type="OrthoDB" id="4425833at2"/>
<proteinExistence type="predicted"/>
<dbReference type="InterPro" id="IPR003439">
    <property type="entry name" value="ABC_transporter-like_ATP-bd"/>
</dbReference>
<dbReference type="AlphaFoldDB" id="A0A0W8IGY5"/>
<dbReference type="STRING" id="767452.AVL62_06005"/>
<comment type="caution">
    <text evidence="5">The sequence shown here is derived from an EMBL/GenBank/DDBJ whole genome shotgun (WGS) entry which is preliminary data.</text>
</comment>
<dbReference type="GO" id="GO:0016887">
    <property type="term" value="F:ATP hydrolysis activity"/>
    <property type="evidence" value="ECO:0007669"/>
    <property type="project" value="InterPro"/>
</dbReference>
<dbReference type="Pfam" id="PF00005">
    <property type="entry name" value="ABC_tran"/>
    <property type="match status" value="1"/>
</dbReference>
<dbReference type="InterPro" id="IPR017871">
    <property type="entry name" value="ABC_transporter-like_CS"/>
</dbReference>
<gene>
    <name evidence="5" type="ORF">AVL62_06005</name>
</gene>
<keyword evidence="6" id="KW-1185">Reference proteome</keyword>
<dbReference type="InterPro" id="IPR003593">
    <property type="entry name" value="AAA+_ATPase"/>
</dbReference>
<evidence type="ECO:0000256" key="1">
    <source>
        <dbReference type="ARBA" id="ARBA00022741"/>
    </source>
</evidence>
<dbReference type="PANTHER" id="PTHR24220">
    <property type="entry name" value="IMPORT ATP-BINDING PROTEIN"/>
    <property type="match status" value="1"/>
</dbReference>
<dbReference type="Proteomes" id="UP000054837">
    <property type="component" value="Unassembled WGS sequence"/>
</dbReference>
<organism evidence="5 6">
    <name type="scientific">Serinicoccus chungangensis</name>
    <dbReference type="NCBI Taxonomy" id="767452"/>
    <lineage>
        <taxon>Bacteria</taxon>
        <taxon>Bacillati</taxon>
        <taxon>Actinomycetota</taxon>
        <taxon>Actinomycetes</taxon>
        <taxon>Micrococcales</taxon>
        <taxon>Ornithinimicrobiaceae</taxon>
        <taxon>Serinicoccus</taxon>
    </lineage>
</organism>
<evidence type="ECO:0000256" key="2">
    <source>
        <dbReference type="ARBA" id="ARBA00022840"/>
    </source>
</evidence>
<dbReference type="PROSITE" id="PS50893">
    <property type="entry name" value="ABC_TRANSPORTER_2"/>
    <property type="match status" value="1"/>
</dbReference>
<dbReference type="GO" id="GO:0022857">
    <property type="term" value="F:transmembrane transporter activity"/>
    <property type="evidence" value="ECO:0007669"/>
    <property type="project" value="TreeGrafter"/>
</dbReference>
<protein>
    <submittedName>
        <fullName evidence="5">ABC transporter</fullName>
    </submittedName>
</protein>
<sequence>MLALEGVSFAYAKGAEELFGGLSHVFTPGVVTAVTGPSGRGKSTLLYVLGLMLTPSQGRVLLEGEAVSAAPDAARARVRAHRIGFVFQDAALDPTRTVLDSVIEPALYAGWRLGDARASGSELLEQMGVKARAGHRPGEISGGQAQRVAVCRALVTDPVVVLADEPTGNLDRDNAAGVLAALSAAAGGRDQAADHSGNGAGDAPPAGGSGGRTVVIATHDPFVLDHADEVLAL</sequence>
<feature type="region of interest" description="Disordered" evidence="3">
    <location>
        <begin position="189"/>
        <end position="212"/>
    </location>
</feature>
<reference evidence="5 6" key="1">
    <citation type="submission" date="2015-12" db="EMBL/GenBank/DDBJ databases">
        <title>Serinicoccus chungangenesis strain CD08_5 genome sequencing and assembly.</title>
        <authorList>
            <person name="Chander A.M."/>
            <person name="Kaur G."/>
            <person name="Nair G.R."/>
            <person name="Dhawan D.K."/>
            <person name="Kochhar R.K."/>
            <person name="Mayilraj S."/>
            <person name="Bhadada S.K."/>
        </authorList>
    </citation>
    <scope>NUCLEOTIDE SEQUENCE [LARGE SCALE GENOMIC DNA]</scope>
    <source>
        <strain evidence="5 6">CD08_5</strain>
    </source>
</reference>
<dbReference type="Gene3D" id="3.40.50.300">
    <property type="entry name" value="P-loop containing nucleotide triphosphate hydrolases"/>
    <property type="match status" value="1"/>
</dbReference>
<dbReference type="RefSeq" id="WP_058889711.1">
    <property type="nucleotide sequence ID" value="NZ_LQBL01000002.1"/>
</dbReference>
<dbReference type="SMART" id="SM00382">
    <property type="entry name" value="AAA"/>
    <property type="match status" value="1"/>
</dbReference>
<evidence type="ECO:0000313" key="6">
    <source>
        <dbReference type="Proteomes" id="UP000054837"/>
    </source>
</evidence>
<dbReference type="PROSITE" id="PS00211">
    <property type="entry name" value="ABC_TRANSPORTER_1"/>
    <property type="match status" value="1"/>
</dbReference>
<dbReference type="EMBL" id="LQBL01000002">
    <property type="protein sequence ID" value="KUG59236.1"/>
    <property type="molecule type" value="Genomic_DNA"/>
</dbReference>
<dbReference type="InterPro" id="IPR015854">
    <property type="entry name" value="ABC_transpr_LolD-like"/>
</dbReference>
<keyword evidence="2" id="KW-0067">ATP-binding</keyword>
<evidence type="ECO:0000259" key="4">
    <source>
        <dbReference type="PROSITE" id="PS50893"/>
    </source>
</evidence>